<dbReference type="AlphaFoldDB" id="A0A396FMZ5"/>
<proteinExistence type="predicted"/>
<comment type="caution">
    <text evidence="1">The sequence shown here is derived from an EMBL/GenBank/DDBJ whole genome shotgun (WGS) entry which is preliminary data.</text>
</comment>
<organism evidence="1 2">
    <name type="scientific">Agathobacter rectalis</name>
    <dbReference type="NCBI Taxonomy" id="39491"/>
    <lineage>
        <taxon>Bacteria</taxon>
        <taxon>Bacillati</taxon>
        <taxon>Bacillota</taxon>
        <taxon>Clostridia</taxon>
        <taxon>Lachnospirales</taxon>
        <taxon>Lachnospiraceae</taxon>
        <taxon>Agathobacter</taxon>
    </lineage>
</organism>
<reference evidence="1 2" key="1">
    <citation type="submission" date="2018-08" db="EMBL/GenBank/DDBJ databases">
        <title>A genome reference for cultivated species of the human gut microbiota.</title>
        <authorList>
            <person name="Zou Y."/>
            <person name="Xue W."/>
            <person name="Luo G."/>
        </authorList>
    </citation>
    <scope>NUCLEOTIDE SEQUENCE [LARGE SCALE GENOMIC DNA]</scope>
    <source>
        <strain evidence="1 2">AF36-2BH</strain>
    </source>
</reference>
<protein>
    <submittedName>
        <fullName evidence="1">IS91 family transposase</fullName>
    </submittedName>
</protein>
<evidence type="ECO:0000313" key="2">
    <source>
        <dbReference type="Proteomes" id="UP000266698"/>
    </source>
</evidence>
<sequence>PAIIRLLYNKDICKCSSCGGKIIPLPAEQHFIKPKPHMLC</sequence>
<accession>A0A396FMZ5</accession>
<gene>
    <name evidence="1" type="ORF">DW001_17365</name>
</gene>
<evidence type="ECO:0000313" key="1">
    <source>
        <dbReference type="EMBL" id="RHL72680.1"/>
    </source>
</evidence>
<name>A0A396FMZ5_9FIRM</name>
<dbReference type="Proteomes" id="UP000266698">
    <property type="component" value="Unassembled WGS sequence"/>
</dbReference>
<dbReference type="EMBL" id="QRPB01000073">
    <property type="protein sequence ID" value="RHL72680.1"/>
    <property type="molecule type" value="Genomic_DNA"/>
</dbReference>
<feature type="non-terminal residue" evidence="1">
    <location>
        <position position="1"/>
    </location>
</feature>